<keyword evidence="3" id="KW-0050">Antiport</keyword>
<keyword evidence="7" id="KW-0406">Ion transport</keyword>
<feature type="transmembrane region" description="Helical" evidence="11">
    <location>
        <begin position="15"/>
        <end position="32"/>
    </location>
</feature>
<feature type="transmembrane region" description="Helical" evidence="11">
    <location>
        <begin position="162"/>
        <end position="185"/>
    </location>
</feature>
<dbReference type="GO" id="GO:0015297">
    <property type="term" value="F:antiporter activity"/>
    <property type="evidence" value="ECO:0007669"/>
    <property type="project" value="UniProtKB-KW"/>
</dbReference>
<feature type="transmembrane region" description="Helical" evidence="11">
    <location>
        <begin position="68"/>
        <end position="85"/>
    </location>
</feature>
<name>A0A9P4Q2P9_9PEZI</name>
<feature type="transmembrane region" description="Helical" evidence="11">
    <location>
        <begin position="412"/>
        <end position="430"/>
    </location>
</feature>
<evidence type="ECO:0000259" key="12">
    <source>
        <dbReference type="Pfam" id="PF00999"/>
    </source>
</evidence>
<keyword evidence="2" id="KW-0813">Transport</keyword>
<dbReference type="PANTHER" id="PTHR43562">
    <property type="entry name" value="NAPA-TYPE SODIUM/HYDROGEN ANTIPORTER"/>
    <property type="match status" value="1"/>
</dbReference>
<evidence type="ECO:0000256" key="4">
    <source>
        <dbReference type="ARBA" id="ARBA00022692"/>
    </source>
</evidence>
<evidence type="ECO:0000256" key="9">
    <source>
        <dbReference type="ARBA" id="ARBA00023201"/>
    </source>
</evidence>
<evidence type="ECO:0000256" key="5">
    <source>
        <dbReference type="ARBA" id="ARBA00022989"/>
    </source>
</evidence>
<evidence type="ECO:0000256" key="11">
    <source>
        <dbReference type="SAM" id="Phobius"/>
    </source>
</evidence>
<keyword evidence="8 11" id="KW-0472">Membrane</keyword>
<evidence type="ECO:0000256" key="8">
    <source>
        <dbReference type="ARBA" id="ARBA00023136"/>
    </source>
</evidence>
<feature type="transmembrane region" description="Helical" evidence="11">
    <location>
        <begin position="250"/>
        <end position="267"/>
    </location>
</feature>
<feature type="transmembrane region" description="Helical" evidence="11">
    <location>
        <begin position="451"/>
        <end position="471"/>
    </location>
</feature>
<dbReference type="InterPro" id="IPR038770">
    <property type="entry name" value="Na+/solute_symporter_sf"/>
</dbReference>
<feature type="compositionally biased region" description="Low complexity" evidence="10">
    <location>
        <begin position="303"/>
        <end position="317"/>
    </location>
</feature>
<evidence type="ECO:0000256" key="10">
    <source>
        <dbReference type="SAM" id="MobiDB-lite"/>
    </source>
</evidence>
<feature type="compositionally biased region" description="Basic and acidic residues" evidence="10">
    <location>
        <begin position="334"/>
        <end position="344"/>
    </location>
</feature>
<dbReference type="Gene3D" id="1.20.1530.20">
    <property type="match status" value="2"/>
</dbReference>
<evidence type="ECO:0000313" key="13">
    <source>
        <dbReference type="EMBL" id="KAF2716947.1"/>
    </source>
</evidence>
<evidence type="ECO:0000256" key="1">
    <source>
        <dbReference type="ARBA" id="ARBA00004141"/>
    </source>
</evidence>
<dbReference type="Pfam" id="PF00999">
    <property type="entry name" value="Na_H_Exchanger"/>
    <property type="match status" value="2"/>
</dbReference>
<gene>
    <name evidence="13" type="ORF">K431DRAFT_234156</name>
</gene>
<keyword evidence="6" id="KW-0915">Sodium</keyword>
<feature type="region of interest" description="Disordered" evidence="10">
    <location>
        <begin position="522"/>
        <end position="544"/>
    </location>
</feature>
<proteinExistence type="predicted"/>
<evidence type="ECO:0000313" key="14">
    <source>
        <dbReference type="Proteomes" id="UP000799441"/>
    </source>
</evidence>
<feature type="transmembrane region" description="Helical" evidence="11">
    <location>
        <begin position="131"/>
        <end position="150"/>
    </location>
</feature>
<dbReference type="Proteomes" id="UP000799441">
    <property type="component" value="Unassembled WGS sequence"/>
</dbReference>
<dbReference type="PANTHER" id="PTHR43562:SF3">
    <property type="entry name" value="SODIUM ION_PROTON EXCHANGER (EUROFUNG)"/>
    <property type="match status" value="1"/>
</dbReference>
<feature type="transmembrane region" description="Helical" evidence="11">
    <location>
        <begin position="197"/>
        <end position="220"/>
    </location>
</feature>
<sequence length="544" mass="57417">MASTRSAALSYHEPRIVTILILTSFLLFLNVINYVFDRLVYCGLLGQILVGVWFGAPGTDWLNDQVQVVAQQLGYLGLILIVYEGRGLNTNLKTLKANLLLSSAVAVTGIGAPIGLSFILQSFLNISSLQAFAAGAALCSTSLGTTFTILTTSGLTGSRLGVVLTSAAMMDDVVGLVMVQVISSLGQASSKFSAVTIIRPVFVSIAFAVIVPAVCAWVIAPVTKRLAGVSKSIQDGNTLHRYLGTKQARFIMHTLFLIGMVAGSTYAGTSNLFAAYLAGAVISWYDSLLGSLGDVANDGSNNASASASANDVNSASVDESEGPAVRQSALNRSPDSETSRHIKPGESQAEKQPCVPSETYRRVNDGTSGMVIYEAYYQTPVETVLKPFFFASIGFSIPITQMFSGGIVWRGFVYAAIAAFGKLICGLWLVRLPTLRLPTSPIAKLARPLSLYPAAMLGSAMVARGEIGFLISSVAESSGVFSNSQGGSNLFLVVTWAIFLCTFIGPVAVGLLVRRVKRLQDADGSSRSGRPDPLGVWGISGMAT</sequence>
<evidence type="ECO:0000256" key="7">
    <source>
        <dbReference type="ARBA" id="ARBA00023065"/>
    </source>
</evidence>
<evidence type="ECO:0000256" key="6">
    <source>
        <dbReference type="ARBA" id="ARBA00023053"/>
    </source>
</evidence>
<keyword evidence="4 11" id="KW-0812">Transmembrane</keyword>
<accession>A0A9P4Q2P9</accession>
<dbReference type="GO" id="GO:0006814">
    <property type="term" value="P:sodium ion transport"/>
    <property type="evidence" value="ECO:0007669"/>
    <property type="project" value="UniProtKB-KW"/>
</dbReference>
<organism evidence="13 14">
    <name type="scientific">Polychaeton citri CBS 116435</name>
    <dbReference type="NCBI Taxonomy" id="1314669"/>
    <lineage>
        <taxon>Eukaryota</taxon>
        <taxon>Fungi</taxon>
        <taxon>Dikarya</taxon>
        <taxon>Ascomycota</taxon>
        <taxon>Pezizomycotina</taxon>
        <taxon>Dothideomycetes</taxon>
        <taxon>Dothideomycetidae</taxon>
        <taxon>Capnodiales</taxon>
        <taxon>Capnodiaceae</taxon>
        <taxon>Polychaeton</taxon>
    </lineage>
</organism>
<protein>
    <submittedName>
        <fullName evidence="13">Sodium/hydrogen exchanger</fullName>
    </submittedName>
</protein>
<feature type="domain" description="Cation/H+ exchanger transmembrane" evidence="12">
    <location>
        <begin position="383"/>
        <end position="513"/>
    </location>
</feature>
<feature type="transmembrane region" description="Helical" evidence="11">
    <location>
        <begin position="39"/>
        <end position="56"/>
    </location>
</feature>
<dbReference type="GO" id="GO:1902600">
    <property type="term" value="P:proton transmembrane transport"/>
    <property type="evidence" value="ECO:0007669"/>
    <property type="project" value="InterPro"/>
</dbReference>
<dbReference type="GO" id="GO:0016020">
    <property type="term" value="C:membrane"/>
    <property type="evidence" value="ECO:0007669"/>
    <property type="project" value="UniProtKB-SubCell"/>
</dbReference>
<evidence type="ECO:0000256" key="2">
    <source>
        <dbReference type="ARBA" id="ARBA00022448"/>
    </source>
</evidence>
<dbReference type="InterPro" id="IPR006153">
    <property type="entry name" value="Cation/H_exchanger_TM"/>
</dbReference>
<feature type="domain" description="Cation/H+ exchanger transmembrane" evidence="12">
    <location>
        <begin position="35"/>
        <end position="286"/>
    </location>
</feature>
<keyword evidence="5 11" id="KW-1133">Transmembrane helix</keyword>
<reference evidence="13" key="1">
    <citation type="journal article" date="2020" name="Stud. Mycol.">
        <title>101 Dothideomycetes genomes: a test case for predicting lifestyles and emergence of pathogens.</title>
        <authorList>
            <person name="Haridas S."/>
            <person name="Albert R."/>
            <person name="Binder M."/>
            <person name="Bloem J."/>
            <person name="Labutti K."/>
            <person name="Salamov A."/>
            <person name="Andreopoulos B."/>
            <person name="Baker S."/>
            <person name="Barry K."/>
            <person name="Bills G."/>
            <person name="Bluhm B."/>
            <person name="Cannon C."/>
            <person name="Castanera R."/>
            <person name="Culley D."/>
            <person name="Daum C."/>
            <person name="Ezra D."/>
            <person name="Gonzalez J."/>
            <person name="Henrissat B."/>
            <person name="Kuo A."/>
            <person name="Liang C."/>
            <person name="Lipzen A."/>
            <person name="Lutzoni F."/>
            <person name="Magnuson J."/>
            <person name="Mondo S."/>
            <person name="Nolan M."/>
            <person name="Ohm R."/>
            <person name="Pangilinan J."/>
            <person name="Park H.-J."/>
            <person name="Ramirez L."/>
            <person name="Alfaro M."/>
            <person name="Sun H."/>
            <person name="Tritt A."/>
            <person name="Yoshinaga Y."/>
            <person name="Zwiers L.-H."/>
            <person name="Turgeon B."/>
            <person name="Goodwin S."/>
            <person name="Spatafora J."/>
            <person name="Crous P."/>
            <person name="Grigoriev I."/>
        </authorList>
    </citation>
    <scope>NUCLEOTIDE SEQUENCE</scope>
    <source>
        <strain evidence="13">CBS 116435</strain>
    </source>
</reference>
<comment type="caution">
    <text evidence="13">The sequence shown here is derived from an EMBL/GenBank/DDBJ whole genome shotgun (WGS) entry which is preliminary data.</text>
</comment>
<dbReference type="AlphaFoldDB" id="A0A9P4Q2P9"/>
<comment type="subcellular location">
    <subcellularLocation>
        <location evidence="1">Membrane</location>
        <topology evidence="1">Multi-pass membrane protein</topology>
    </subcellularLocation>
</comment>
<keyword evidence="14" id="KW-1185">Reference proteome</keyword>
<feature type="region of interest" description="Disordered" evidence="10">
    <location>
        <begin position="303"/>
        <end position="355"/>
    </location>
</feature>
<dbReference type="EMBL" id="MU003856">
    <property type="protein sequence ID" value="KAF2716947.1"/>
    <property type="molecule type" value="Genomic_DNA"/>
</dbReference>
<keyword evidence="9" id="KW-0739">Sodium transport</keyword>
<feature type="transmembrane region" description="Helical" evidence="11">
    <location>
        <begin position="491"/>
        <end position="513"/>
    </location>
</feature>
<dbReference type="OrthoDB" id="1288932at2759"/>
<feature type="transmembrane region" description="Helical" evidence="11">
    <location>
        <begin position="97"/>
        <end position="119"/>
    </location>
</feature>
<evidence type="ECO:0000256" key="3">
    <source>
        <dbReference type="ARBA" id="ARBA00022449"/>
    </source>
</evidence>